<comment type="caution">
    <text evidence="1">The sequence shown here is derived from an EMBL/GenBank/DDBJ whole genome shotgun (WGS) entry which is preliminary data.</text>
</comment>
<evidence type="ECO:0000313" key="1">
    <source>
        <dbReference type="EMBL" id="RWQ91172.1"/>
    </source>
</evidence>
<organism evidence="1 2">
    <name type="scientific">Byssochlamys spectabilis</name>
    <name type="common">Paecilomyces variotii</name>
    <dbReference type="NCBI Taxonomy" id="264951"/>
    <lineage>
        <taxon>Eukaryota</taxon>
        <taxon>Fungi</taxon>
        <taxon>Dikarya</taxon>
        <taxon>Ascomycota</taxon>
        <taxon>Pezizomycotina</taxon>
        <taxon>Eurotiomycetes</taxon>
        <taxon>Eurotiomycetidae</taxon>
        <taxon>Eurotiales</taxon>
        <taxon>Thermoascaceae</taxon>
        <taxon>Paecilomyces</taxon>
    </lineage>
</organism>
<keyword evidence="2" id="KW-1185">Reference proteome</keyword>
<reference evidence="1 2" key="1">
    <citation type="journal article" date="2018" name="Front. Microbiol.">
        <title>Genomic and genetic insights into a cosmopolitan fungus, Paecilomyces variotii (Eurotiales).</title>
        <authorList>
            <person name="Urquhart A.S."/>
            <person name="Mondo S.J."/>
            <person name="Makela M.R."/>
            <person name="Hane J.K."/>
            <person name="Wiebenga A."/>
            <person name="He G."/>
            <person name="Mihaltcheva S."/>
            <person name="Pangilinan J."/>
            <person name="Lipzen A."/>
            <person name="Barry K."/>
            <person name="de Vries R.P."/>
            <person name="Grigoriev I.V."/>
            <person name="Idnurm A."/>
        </authorList>
    </citation>
    <scope>NUCLEOTIDE SEQUENCE [LARGE SCALE GENOMIC DNA]</scope>
    <source>
        <strain evidence="1 2">CBS 101075</strain>
    </source>
</reference>
<dbReference type="InterPro" id="IPR043502">
    <property type="entry name" value="DNA/RNA_pol_sf"/>
</dbReference>
<dbReference type="GeneID" id="39597568"/>
<dbReference type="Proteomes" id="UP000283841">
    <property type="component" value="Unassembled WGS sequence"/>
</dbReference>
<dbReference type="STRING" id="264951.A0A443HH54"/>
<evidence type="ECO:0000313" key="2">
    <source>
        <dbReference type="Proteomes" id="UP000283841"/>
    </source>
</evidence>
<proteinExistence type="predicted"/>
<protein>
    <recommendedName>
        <fullName evidence="3">Reverse transcriptase domain-containing protein</fullName>
    </recommendedName>
</protein>
<dbReference type="EMBL" id="RCNU01000031">
    <property type="protein sequence ID" value="RWQ91172.1"/>
    <property type="molecule type" value="Genomic_DNA"/>
</dbReference>
<name>A0A443HH54_BYSSP</name>
<dbReference type="AlphaFoldDB" id="A0A443HH54"/>
<evidence type="ECO:0008006" key="3">
    <source>
        <dbReference type="Google" id="ProtNLM"/>
    </source>
</evidence>
<dbReference type="VEuPathDB" id="FungiDB:C8Q69DRAFT_410268"/>
<gene>
    <name evidence="1" type="ORF">C8Q69DRAFT_410268</name>
</gene>
<dbReference type="SUPFAM" id="SSF56672">
    <property type="entry name" value="DNA/RNA polymerases"/>
    <property type="match status" value="1"/>
</dbReference>
<feature type="non-terminal residue" evidence="1">
    <location>
        <position position="1"/>
    </location>
</feature>
<dbReference type="RefSeq" id="XP_028480817.1">
    <property type="nucleotide sequence ID" value="XM_028628291.1"/>
</dbReference>
<accession>A0A443HH54</accession>
<sequence>IIIRDINLPPLANKFSKEFSRILVSILIDLFSKYNQLKLAEELYNLIAFYIPRINLINIVLEFIYKIIKVLINNIPNIYNIFLDNTLIQGPKTNYREEKVLPKIRRFIFKYI</sequence>